<evidence type="ECO:0000256" key="2">
    <source>
        <dbReference type="ARBA" id="ARBA00022475"/>
    </source>
</evidence>
<evidence type="ECO:0000256" key="1">
    <source>
        <dbReference type="ARBA" id="ARBA00004236"/>
    </source>
</evidence>
<evidence type="ECO:0000256" key="7">
    <source>
        <dbReference type="SAM" id="Phobius"/>
    </source>
</evidence>
<comment type="caution">
    <text evidence="10">The sequence shown here is derived from an EMBL/GenBank/DDBJ whole genome shotgun (WGS) entry which is preliminary data.</text>
</comment>
<keyword evidence="3 7" id="KW-0472">Membrane</keyword>
<feature type="domain" description="HAMP" evidence="9">
    <location>
        <begin position="209"/>
        <end position="262"/>
    </location>
</feature>
<gene>
    <name evidence="10" type="ORF">JFN88_14780</name>
</gene>
<dbReference type="SUPFAM" id="SSF58104">
    <property type="entry name" value="Methyl-accepting chemotaxis protein (MCP) signaling domain"/>
    <property type="match status" value="1"/>
</dbReference>
<dbReference type="GO" id="GO:0005886">
    <property type="term" value="C:plasma membrane"/>
    <property type="evidence" value="ECO:0007669"/>
    <property type="project" value="UniProtKB-SubCell"/>
</dbReference>
<keyword evidence="7" id="KW-0812">Transmembrane</keyword>
<dbReference type="GO" id="GO:0004888">
    <property type="term" value="F:transmembrane signaling receptor activity"/>
    <property type="evidence" value="ECO:0007669"/>
    <property type="project" value="InterPro"/>
</dbReference>
<dbReference type="PANTHER" id="PTHR32089:SF112">
    <property type="entry name" value="LYSOZYME-LIKE PROTEIN-RELATED"/>
    <property type="match status" value="1"/>
</dbReference>
<feature type="domain" description="Methyl-accepting transducer" evidence="8">
    <location>
        <begin position="281"/>
        <end position="552"/>
    </location>
</feature>
<evidence type="ECO:0000256" key="4">
    <source>
        <dbReference type="ARBA" id="ARBA00023224"/>
    </source>
</evidence>
<proteinExistence type="inferred from homology"/>
<protein>
    <submittedName>
        <fullName evidence="10">Methyl-accepting chemotaxis protein</fullName>
    </submittedName>
</protein>
<feature type="transmembrane region" description="Helical" evidence="7">
    <location>
        <begin position="193"/>
        <end position="212"/>
    </location>
</feature>
<dbReference type="CDD" id="cd06225">
    <property type="entry name" value="HAMP"/>
    <property type="match status" value="1"/>
</dbReference>
<comment type="similarity">
    <text evidence="5">Belongs to the methyl-accepting chemotaxis (MCP) protein family.</text>
</comment>
<evidence type="ECO:0000259" key="8">
    <source>
        <dbReference type="PROSITE" id="PS50111"/>
    </source>
</evidence>
<dbReference type="RefSeq" id="WP_199020055.1">
    <property type="nucleotide sequence ID" value="NZ_JAELUP010000077.1"/>
</dbReference>
<keyword evidence="2" id="KW-1003">Cell membrane</keyword>
<dbReference type="AlphaFoldDB" id="A0A934J8W3"/>
<dbReference type="SMART" id="SM00283">
    <property type="entry name" value="MA"/>
    <property type="match status" value="1"/>
</dbReference>
<dbReference type="Gene3D" id="1.10.287.950">
    <property type="entry name" value="Methyl-accepting chemotaxis protein"/>
    <property type="match status" value="1"/>
</dbReference>
<keyword evidence="4 6" id="KW-0807">Transducer</keyword>
<dbReference type="InterPro" id="IPR004089">
    <property type="entry name" value="MCPsignal_dom"/>
</dbReference>
<organism evidence="10 11">
    <name type="scientific">Paenibacillus roseus</name>
    <dbReference type="NCBI Taxonomy" id="2798579"/>
    <lineage>
        <taxon>Bacteria</taxon>
        <taxon>Bacillati</taxon>
        <taxon>Bacillota</taxon>
        <taxon>Bacilli</taxon>
        <taxon>Bacillales</taxon>
        <taxon>Paenibacillaceae</taxon>
        <taxon>Paenibacillus</taxon>
    </lineage>
</organism>
<dbReference type="Gene3D" id="6.10.340.10">
    <property type="match status" value="1"/>
</dbReference>
<sequence length="578" mass="63873">MSFSRMFYSLSTRIKLVSAFVVVLFIMASVSMGQYIFFSGYVQDYNLMLDGISEANAVNGLLKSDLDMEINKIVTGKTEFAAGKQYEILQTMDQHVQDLLARESDADTRQSVQTVTGTLESLRERIDKLGERLDSGASTEQLEADYEYITIITSTVEEGVQDLIRQKLIASERLKSQITDGFNRNLKLIGGQFVLVIGLSAWFAWVFSGTIARPLRQLSRSAVELMNGNLSAERVAVKRRDEIGLLCEAFNGMFDQIAAMIEQIREANGAALASSESILQSVRENRRVGEVISESTLSICESLGIQSQRIEASSGEFDGLFNSFRQIVDHARNIDEHAERSLSLSNRGTDTIKEFSEHFHQLTDTVGQADQETAQMEALIDEMAGLLQMIRNIASQTNILSINASIEATHETRTGQTFVVIAGRIKQLANQTSQLAADADEKMGTVRRQIGNMNKMMQRGMAQLNEGGSKAADTQEAFEAIRDVNAVVRDKIGSITVDLKKAGERMDKLLQMISDVEDRAGAIQQDVNNIAAMGEEQLAALEEVAASSDVLTDRMHDMNGMVSRYYGSNGDQQAQDLE</sequence>
<dbReference type="InterPro" id="IPR003660">
    <property type="entry name" value="HAMP_dom"/>
</dbReference>
<dbReference type="Proteomes" id="UP000640274">
    <property type="component" value="Unassembled WGS sequence"/>
</dbReference>
<evidence type="ECO:0000256" key="3">
    <source>
        <dbReference type="ARBA" id="ARBA00023136"/>
    </source>
</evidence>
<evidence type="ECO:0000259" key="9">
    <source>
        <dbReference type="PROSITE" id="PS50885"/>
    </source>
</evidence>
<keyword evidence="11" id="KW-1185">Reference proteome</keyword>
<dbReference type="SMART" id="SM00304">
    <property type="entry name" value="HAMP"/>
    <property type="match status" value="2"/>
</dbReference>
<dbReference type="PRINTS" id="PR00260">
    <property type="entry name" value="CHEMTRNSDUCR"/>
</dbReference>
<reference evidence="10" key="1">
    <citation type="submission" date="2020-12" db="EMBL/GenBank/DDBJ databases">
        <authorList>
            <person name="Huq M.A."/>
        </authorList>
    </citation>
    <scope>NUCLEOTIDE SEQUENCE</scope>
    <source>
        <strain evidence="10">MAHUQ-46</strain>
    </source>
</reference>
<dbReference type="Pfam" id="PF00672">
    <property type="entry name" value="HAMP"/>
    <property type="match status" value="1"/>
</dbReference>
<dbReference type="InterPro" id="IPR004090">
    <property type="entry name" value="Chemotax_Me-accpt_rcpt"/>
</dbReference>
<accession>A0A934J8W3</accession>
<dbReference type="PANTHER" id="PTHR32089">
    <property type="entry name" value="METHYL-ACCEPTING CHEMOTAXIS PROTEIN MCPB"/>
    <property type="match status" value="1"/>
</dbReference>
<dbReference type="GO" id="GO:0007165">
    <property type="term" value="P:signal transduction"/>
    <property type="evidence" value="ECO:0007669"/>
    <property type="project" value="UniProtKB-KW"/>
</dbReference>
<dbReference type="EMBL" id="JAELUP010000077">
    <property type="protein sequence ID" value="MBJ6362510.1"/>
    <property type="molecule type" value="Genomic_DNA"/>
</dbReference>
<comment type="subcellular location">
    <subcellularLocation>
        <location evidence="1">Cell membrane</location>
    </subcellularLocation>
</comment>
<dbReference type="PROSITE" id="PS50111">
    <property type="entry name" value="CHEMOTAXIS_TRANSDUC_2"/>
    <property type="match status" value="1"/>
</dbReference>
<evidence type="ECO:0000313" key="10">
    <source>
        <dbReference type="EMBL" id="MBJ6362510.1"/>
    </source>
</evidence>
<evidence type="ECO:0000256" key="6">
    <source>
        <dbReference type="PROSITE-ProRule" id="PRU00284"/>
    </source>
</evidence>
<keyword evidence="7" id="KW-1133">Transmembrane helix</keyword>
<name>A0A934J8W3_9BACL</name>
<dbReference type="PROSITE" id="PS50885">
    <property type="entry name" value="HAMP"/>
    <property type="match status" value="1"/>
</dbReference>
<evidence type="ECO:0000313" key="11">
    <source>
        <dbReference type="Proteomes" id="UP000640274"/>
    </source>
</evidence>
<dbReference type="GO" id="GO:0006935">
    <property type="term" value="P:chemotaxis"/>
    <property type="evidence" value="ECO:0007669"/>
    <property type="project" value="InterPro"/>
</dbReference>
<dbReference type="Pfam" id="PF00015">
    <property type="entry name" value="MCPsignal"/>
    <property type="match status" value="1"/>
</dbReference>
<evidence type="ECO:0000256" key="5">
    <source>
        <dbReference type="ARBA" id="ARBA00029447"/>
    </source>
</evidence>